<keyword evidence="1" id="KW-1188">Viral release from host cell</keyword>
<dbReference type="GO" id="GO:0006508">
    <property type="term" value="P:proteolysis"/>
    <property type="evidence" value="ECO:0007669"/>
    <property type="project" value="UniProtKB-KW"/>
</dbReference>
<dbReference type="EMBL" id="JBHUME010000012">
    <property type="protein sequence ID" value="MFD2614489.1"/>
    <property type="molecule type" value="Genomic_DNA"/>
</dbReference>
<sequence length="210" mass="23785">MSKTEQEKKSPLVNKRGHRPLQYNDDKAGIRAVTEEVEGGVPVRKLRGYAILFDVLGQPWRGSEWQEKISKSALEGVDLSKLVLLWNHDPTWVLARNGKNMRVEVDDVGLFVEATIGGTWFDDYVHDRVDREIVDGMSFYFDSKAIIATDWTNKIDIITKINEIYEVSLLPFPAYDDTVMITADDSPDPEPAPEDSAAFQSALTTLMQYM</sequence>
<gene>
    <name evidence="6" type="ORF">ACFSUF_18920</name>
</gene>
<evidence type="ECO:0000256" key="4">
    <source>
        <dbReference type="SAM" id="MobiDB-lite"/>
    </source>
</evidence>
<dbReference type="RefSeq" id="WP_377605408.1">
    <property type="nucleotide sequence ID" value="NZ_JBHUME010000012.1"/>
</dbReference>
<proteinExistence type="predicted"/>
<dbReference type="GO" id="GO:0008233">
    <property type="term" value="F:peptidase activity"/>
    <property type="evidence" value="ECO:0007669"/>
    <property type="project" value="UniProtKB-KW"/>
</dbReference>
<name>A0ABW5PHT9_9BACL</name>
<dbReference type="NCBIfam" id="TIGR01543">
    <property type="entry name" value="proheadase_HK97"/>
    <property type="match status" value="1"/>
</dbReference>
<comment type="caution">
    <text evidence="6">The sequence shown here is derived from an EMBL/GenBank/DDBJ whole genome shotgun (WGS) entry which is preliminary data.</text>
</comment>
<feature type="domain" description="Prohead serine protease" evidence="5">
    <location>
        <begin position="45"/>
        <end position="181"/>
    </location>
</feature>
<keyword evidence="2 6" id="KW-0645">Protease</keyword>
<evidence type="ECO:0000313" key="7">
    <source>
        <dbReference type="Proteomes" id="UP001597541"/>
    </source>
</evidence>
<organism evidence="6 7">
    <name type="scientific">Paenibacillus gansuensis</name>
    <dbReference type="NCBI Taxonomy" id="306542"/>
    <lineage>
        <taxon>Bacteria</taxon>
        <taxon>Bacillati</taxon>
        <taxon>Bacillota</taxon>
        <taxon>Bacilli</taxon>
        <taxon>Bacillales</taxon>
        <taxon>Paenibacillaceae</taxon>
        <taxon>Paenibacillus</taxon>
    </lineage>
</organism>
<keyword evidence="7" id="KW-1185">Reference proteome</keyword>
<dbReference type="InterPro" id="IPR054613">
    <property type="entry name" value="Peptidase_S78_dom"/>
</dbReference>
<accession>A0ABW5PHT9</accession>
<protein>
    <submittedName>
        <fullName evidence="6">HK97 family phage prohead protease</fullName>
    </submittedName>
</protein>
<feature type="region of interest" description="Disordered" evidence="4">
    <location>
        <begin position="1"/>
        <end position="25"/>
    </location>
</feature>
<feature type="compositionally biased region" description="Basic and acidic residues" evidence="4">
    <location>
        <begin position="1"/>
        <end position="10"/>
    </location>
</feature>
<evidence type="ECO:0000313" key="6">
    <source>
        <dbReference type="EMBL" id="MFD2614489.1"/>
    </source>
</evidence>
<evidence type="ECO:0000256" key="1">
    <source>
        <dbReference type="ARBA" id="ARBA00022612"/>
    </source>
</evidence>
<evidence type="ECO:0000259" key="5">
    <source>
        <dbReference type="Pfam" id="PF04586"/>
    </source>
</evidence>
<dbReference type="InterPro" id="IPR006433">
    <property type="entry name" value="Prohead_protease"/>
</dbReference>
<evidence type="ECO:0000256" key="3">
    <source>
        <dbReference type="ARBA" id="ARBA00022801"/>
    </source>
</evidence>
<keyword evidence="3" id="KW-0378">Hydrolase</keyword>
<dbReference type="Proteomes" id="UP001597541">
    <property type="component" value="Unassembled WGS sequence"/>
</dbReference>
<evidence type="ECO:0000256" key="2">
    <source>
        <dbReference type="ARBA" id="ARBA00022670"/>
    </source>
</evidence>
<dbReference type="Pfam" id="PF04586">
    <property type="entry name" value="Peptidase_S78"/>
    <property type="match status" value="1"/>
</dbReference>
<reference evidence="7" key="1">
    <citation type="journal article" date="2019" name="Int. J. Syst. Evol. Microbiol.">
        <title>The Global Catalogue of Microorganisms (GCM) 10K type strain sequencing project: providing services to taxonomists for standard genome sequencing and annotation.</title>
        <authorList>
            <consortium name="The Broad Institute Genomics Platform"/>
            <consortium name="The Broad Institute Genome Sequencing Center for Infectious Disease"/>
            <person name="Wu L."/>
            <person name="Ma J."/>
        </authorList>
    </citation>
    <scope>NUCLEOTIDE SEQUENCE [LARGE SCALE GENOMIC DNA]</scope>
    <source>
        <strain evidence="7">KCTC 3950</strain>
    </source>
</reference>